<evidence type="ECO:0000256" key="1">
    <source>
        <dbReference type="ARBA" id="ARBA00004319"/>
    </source>
</evidence>
<proteinExistence type="inferred from homology"/>
<dbReference type="InterPro" id="IPR013126">
    <property type="entry name" value="Hsp_70_fam"/>
</dbReference>
<dbReference type="EMBL" id="KZ351759">
    <property type="protein sequence ID" value="PIO62711.1"/>
    <property type="molecule type" value="Genomic_DNA"/>
</dbReference>
<dbReference type="Gene3D" id="3.90.640.10">
    <property type="entry name" value="Actin, Chain A, domain 4"/>
    <property type="match status" value="1"/>
</dbReference>
<keyword evidence="3" id="KW-0732">Signal</keyword>
<dbReference type="PANTHER" id="PTHR45639">
    <property type="entry name" value="HSC70CB, ISOFORM G-RELATED"/>
    <property type="match status" value="1"/>
</dbReference>
<evidence type="ECO:0000256" key="4">
    <source>
        <dbReference type="ARBA" id="ARBA00022741"/>
    </source>
</evidence>
<dbReference type="GO" id="GO:0140662">
    <property type="term" value="F:ATP-dependent protein folding chaperone"/>
    <property type="evidence" value="ECO:0007669"/>
    <property type="project" value="InterPro"/>
</dbReference>
<dbReference type="Gene3D" id="3.30.420.40">
    <property type="match status" value="2"/>
</dbReference>
<organism evidence="8 9">
    <name type="scientific">Teladorsagia circumcincta</name>
    <name type="common">Brown stomach worm</name>
    <name type="synonym">Ostertagia circumcincta</name>
    <dbReference type="NCBI Taxonomy" id="45464"/>
    <lineage>
        <taxon>Eukaryota</taxon>
        <taxon>Metazoa</taxon>
        <taxon>Ecdysozoa</taxon>
        <taxon>Nematoda</taxon>
        <taxon>Chromadorea</taxon>
        <taxon>Rhabditida</taxon>
        <taxon>Rhabditina</taxon>
        <taxon>Rhabditomorpha</taxon>
        <taxon>Strongyloidea</taxon>
        <taxon>Trichostrongylidae</taxon>
        <taxon>Teladorsagia</taxon>
    </lineage>
</organism>
<keyword evidence="4" id="KW-0547">Nucleotide-binding</keyword>
<keyword evidence="6" id="KW-0143">Chaperone</keyword>
<dbReference type="InterPro" id="IPR043129">
    <property type="entry name" value="ATPase_NBD"/>
</dbReference>
<evidence type="ECO:0000256" key="2">
    <source>
        <dbReference type="ARBA" id="ARBA00007381"/>
    </source>
</evidence>
<evidence type="ECO:0000256" key="5">
    <source>
        <dbReference type="ARBA" id="ARBA00022840"/>
    </source>
</evidence>
<evidence type="ECO:0000256" key="7">
    <source>
        <dbReference type="ARBA" id="ARBA00040503"/>
    </source>
</evidence>
<protein>
    <recommendedName>
        <fullName evidence="7">Hypoxia up-regulated protein 1</fullName>
    </recommendedName>
</protein>
<dbReference type="GO" id="GO:0005788">
    <property type="term" value="C:endoplasmic reticulum lumen"/>
    <property type="evidence" value="ECO:0007669"/>
    <property type="project" value="UniProtKB-SubCell"/>
</dbReference>
<evidence type="ECO:0000313" key="8">
    <source>
        <dbReference type="EMBL" id="PIO62711.1"/>
    </source>
</evidence>
<comment type="subcellular location">
    <subcellularLocation>
        <location evidence="1">Endoplasmic reticulum lumen</location>
    </subcellularLocation>
</comment>
<dbReference type="PRINTS" id="PR00301">
    <property type="entry name" value="HEATSHOCK70"/>
</dbReference>
<evidence type="ECO:0000256" key="3">
    <source>
        <dbReference type="ARBA" id="ARBA00022729"/>
    </source>
</evidence>
<sequence length="195" mass="21703">MFRLFGDAAQQISVRYPASVYGHILDLVAEHTDHPSVSFPSTISSSGSGETREREQCGVPYRTALQSQKDITTSERSMAKLFKEAERLKQVLSANLDYYARVESVHENIDMRVHVTRDEFNQLIDDLMPRVATPLVQAPKMADLQLDQVGQVVLLGGGTRVPKVQEEIQKSIGSKGLGRFLNTDEAIVTIQGLHH</sequence>
<dbReference type="SUPFAM" id="SSF53067">
    <property type="entry name" value="Actin-like ATPase domain"/>
    <property type="match status" value="1"/>
</dbReference>
<dbReference type="GO" id="GO:0034663">
    <property type="term" value="C:endoplasmic reticulum chaperone complex"/>
    <property type="evidence" value="ECO:0007669"/>
    <property type="project" value="TreeGrafter"/>
</dbReference>
<dbReference type="Proteomes" id="UP000230423">
    <property type="component" value="Unassembled WGS sequence"/>
</dbReference>
<dbReference type="InterPro" id="IPR018181">
    <property type="entry name" value="Heat_shock_70_CS"/>
</dbReference>
<dbReference type="GO" id="GO:0030968">
    <property type="term" value="P:endoplasmic reticulum unfolded protein response"/>
    <property type="evidence" value="ECO:0007669"/>
    <property type="project" value="TreeGrafter"/>
</dbReference>
<dbReference type="OrthoDB" id="10262720at2759"/>
<reference evidence="8 9" key="1">
    <citation type="submission" date="2015-09" db="EMBL/GenBank/DDBJ databases">
        <title>Draft genome of the parasitic nematode Teladorsagia circumcincta isolate WARC Sus (inbred).</title>
        <authorList>
            <person name="Mitreva M."/>
        </authorList>
    </citation>
    <scope>NUCLEOTIDE SEQUENCE [LARGE SCALE GENOMIC DNA]</scope>
    <source>
        <strain evidence="8 9">S</strain>
    </source>
</reference>
<comment type="similarity">
    <text evidence="2">Belongs to the heat shock protein 70 family.</text>
</comment>
<evidence type="ECO:0000313" key="9">
    <source>
        <dbReference type="Proteomes" id="UP000230423"/>
    </source>
</evidence>
<dbReference type="PANTHER" id="PTHR45639:SF3">
    <property type="entry name" value="HYPOXIA UP-REGULATED PROTEIN 1"/>
    <property type="match status" value="1"/>
</dbReference>
<accession>A0A2G9TXG7</accession>
<evidence type="ECO:0000256" key="6">
    <source>
        <dbReference type="ARBA" id="ARBA00023186"/>
    </source>
</evidence>
<name>A0A2G9TXG7_TELCI</name>
<dbReference type="Pfam" id="PF00012">
    <property type="entry name" value="HSP70"/>
    <property type="match status" value="1"/>
</dbReference>
<dbReference type="AlphaFoldDB" id="A0A2G9TXG7"/>
<keyword evidence="9" id="KW-1185">Reference proteome</keyword>
<dbReference type="GO" id="GO:0005524">
    <property type="term" value="F:ATP binding"/>
    <property type="evidence" value="ECO:0007669"/>
    <property type="project" value="UniProtKB-KW"/>
</dbReference>
<keyword evidence="5" id="KW-0067">ATP-binding</keyword>
<gene>
    <name evidence="8" type="ORF">TELCIR_15717</name>
</gene>
<dbReference type="PROSITE" id="PS01036">
    <property type="entry name" value="HSP70_3"/>
    <property type="match status" value="1"/>
</dbReference>